<evidence type="ECO:0000256" key="2">
    <source>
        <dbReference type="SAM" id="MobiDB-lite"/>
    </source>
</evidence>
<sequence>MNLSLDAQIVSSARQRNVNISRAAEDGIARATIAERERLRRLENAEAIAKADACVERHGLPFVKNGKFDGRTSKAHPRATYSFTSPS</sequence>
<name>A0A1L5NDE7_9HYPH</name>
<reference evidence="3 4" key="1">
    <citation type="submission" date="2016-09" db="EMBL/GenBank/DDBJ databases">
        <title>The complete genome sequences of Rhizobium gallicum, symbiovars gallicum and phaseoli, symbionts associated to common bean (Phaseolus vulgaris).</title>
        <authorList>
            <person name="Bustos P."/>
            <person name="Santamaria R.I."/>
            <person name="Perez-Carrascal O.M."/>
            <person name="Juarez S."/>
            <person name="Lozano L."/>
            <person name="Martinez-Flores I."/>
            <person name="Martinez-Romero E."/>
            <person name="Cevallos M."/>
            <person name="Romero D."/>
            <person name="Davila G."/>
            <person name="Gonzalez V."/>
        </authorList>
    </citation>
    <scope>NUCLEOTIDE SEQUENCE [LARGE SCALE GENOMIC DNA]</scope>
    <source>
        <strain evidence="3 4">IE4872</strain>
    </source>
</reference>
<gene>
    <name evidence="3" type="ORF">IE4872_CH00254</name>
</gene>
<evidence type="ECO:0000313" key="3">
    <source>
        <dbReference type="EMBL" id="APO65924.1"/>
    </source>
</evidence>
<organism evidence="3 4">
    <name type="scientific">Rhizobium gallicum</name>
    <dbReference type="NCBI Taxonomy" id="56730"/>
    <lineage>
        <taxon>Bacteria</taxon>
        <taxon>Pseudomonadati</taxon>
        <taxon>Pseudomonadota</taxon>
        <taxon>Alphaproteobacteria</taxon>
        <taxon>Hyphomicrobiales</taxon>
        <taxon>Rhizobiaceae</taxon>
        <taxon>Rhizobium/Agrobacterium group</taxon>
        <taxon>Rhizobium</taxon>
    </lineage>
</organism>
<proteinExistence type="predicted"/>
<protein>
    <submittedName>
        <fullName evidence="3">Post-segregation antitoxin CcdA protein</fullName>
    </submittedName>
</protein>
<dbReference type="EMBL" id="CP017101">
    <property type="protein sequence ID" value="APO65924.1"/>
    <property type="molecule type" value="Genomic_DNA"/>
</dbReference>
<feature type="region of interest" description="Disordered" evidence="2">
    <location>
        <begin position="67"/>
        <end position="87"/>
    </location>
</feature>
<dbReference type="Proteomes" id="UP000184749">
    <property type="component" value="Chromosome"/>
</dbReference>
<evidence type="ECO:0000256" key="1">
    <source>
        <dbReference type="ARBA" id="ARBA00022649"/>
    </source>
</evidence>
<accession>A0A1L5NDE7</accession>
<dbReference type="Pfam" id="PF07362">
    <property type="entry name" value="CcdA"/>
    <property type="match status" value="1"/>
</dbReference>
<dbReference type="STRING" id="56730.IE4872_CH00254"/>
<dbReference type="OrthoDB" id="7191115at2"/>
<dbReference type="AlphaFoldDB" id="A0A1L5NDE7"/>
<dbReference type="InterPro" id="IPR009956">
    <property type="entry name" value="Post-segregation_anti-tox_CcdA"/>
</dbReference>
<evidence type="ECO:0000313" key="4">
    <source>
        <dbReference type="Proteomes" id="UP000184749"/>
    </source>
</evidence>
<keyword evidence="1" id="KW-1277">Toxin-antitoxin system</keyword>